<evidence type="ECO:0000256" key="1">
    <source>
        <dbReference type="SAM" id="MobiDB-lite"/>
    </source>
</evidence>
<evidence type="ECO:0000313" key="3">
    <source>
        <dbReference type="Proteomes" id="UP000290809"/>
    </source>
</evidence>
<feature type="compositionally biased region" description="Polar residues" evidence="1">
    <location>
        <begin position="89"/>
        <end position="100"/>
    </location>
</feature>
<evidence type="ECO:0008006" key="4">
    <source>
        <dbReference type="Google" id="ProtNLM"/>
    </source>
</evidence>
<sequence>MTQNGQRSHIFGSVSVLPSFASGVISNGNSGHSNHEFVPSSSAYDLQGQQEQYSQSNQPVSLASSSSADLDNSNSRKFSSPVTGESVGQDPSSDTSQTTGFVCHNRVSEKIQKLVNTLKRPKRYPLPEYFLDDEDQVLVRPVVDPTAPRPRGLPSEPLIGEELVIPSGLPRNLESALQRYASLSCKTPALTCLDVSGRPTQVLTYAKLLQRAIRIAYTLLNKLGHRGEQSLKPGDRVALVYANNEPISFLCAFYGCILASVIPIAIEVPSPRRVNTLILYMLYDASCQSMGFLLGSQDARIVLASEQCYKALQRGPNGEILSFSGWPRVTWINTDHHASGTKPPKDWTPPDRLTNDATMYLEFIHKLALSDRVTDKYKSQLFLKDWNGFSSLLNNNNNTNILILLQDYEIVKIFLDLMKRGPSYDILGLLRLMDLLYQSPLKFRILAVNTFMDIFNKSSRYVIEILNQFPVFLDSFFRLLIKCPKDLKQEPITISDHIRTNQRSVSISNNYNLKQTLSIQSPVSSSNTSQHYTTYNNIHSSISNSYKLSIKNDSIVEENLTQLIIKCLHEILWMSNHLE</sequence>
<dbReference type="Proteomes" id="UP000290809">
    <property type="component" value="Unassembled WGS sequence"/>
</dbReference>
<name>A0A430QUH0_SCHBO</name>
<dbReference type="PANTHER" id="PTHR22754">
    <property type="entry name" value="DISCO-INTERACTING PROTEIN 2 DIP2 -RELATED"/>
    <property type="match status" value="1"/>
</dbReference>
<feature type="compositionally biased region" description="Low complexity" evidence="1">
    <location>
        <begin position="47"/>
        <end position="75"/>
    </location>
</feature>
<dbReference type="PANTHER" id="PTHR22754:SF32">
    <property type="entry name" value="DISCO-INTERACTING PROTEIN 2"/>
    <property type="match status" value="1"/>
</dbReference>
<accession>A0A430QUH0</accession>
<dbReference type="EMBL" id="QMKO01000252">
    <property type="protein sequence ID" value="RTG91328.1"/>
    <property type="molecule type" value="Genomic_DNA"/>
</dbReference>
<feature type="region of interest" description="Disordered" evidence="1">
    <location>
        <begin position="46"/>
        <end position="101"/>
    </location>
</feature>
<reference evidence="2 3" key="1">
    <citation type="journal article" date="2019" name="PLoS Pathog.">
        <title>Genome sequence of the bovine parasite Schistosoma bovis Tanzania.</title>
        <authorList>
            <person name="Oey H."/>
            <person name="Zakrzewski M."/>
            <person name="Gobert G."/>
            <person name="Gravermann K."/>
            <person name="Stoye J."/>
            <person name="Jones M."/>
            <person name="Mcmanus D."/>
            <person name="Krause L."/>
        </authorList>
    </citation>
    <scope>NUCLEOTIDE SEQUENCE [LARGE SCALE GENOMIC DNA]</scope>
    <source>
        <strain evidence="2 3">TAN1997</strain>
    </source>
</reference>
<proteinExistence type="predicted"/>
<feature type="non-terminal residue" evidence="2">
    <location>
        <position position="579"/>
    </location>
</feature>
<protein>
    <recommendedName>
        <fullName evidence="4">AMP-dependent synthetase/ligase domain-containing protein</fullName>
    </recommendedName>
</protein>
<organism evidence="2 3">
    <name type="scientific">Schistosoma bovis</name>
    <name type="common">Blood fluke</name>
    <dbReference type="NCBI Taxonomy" id="6184"/>
    <lineage>
        <taxon>Eukaryota</taxon>
        <taxon>Metazoa</taxon>
        <taxon>Spiralia</taxon>
        <taxon>Lophotrochozoa</taxon>
        <taxon>Platyhelminthes</taxon>
        <taxon>Trematoda</taxon>
        <taxon>Digenea</taxon>
        <taxon>Strigeidida</taxon>
        <taxon>Schistosomatoidea</taxon>
        <taxon>Schistosomatidae</taxon>
        <taxon>Schistosoma</taxon>
    </lineage>
</organism>
<dbReference type="STRING" id="6184.A0A430QUH0"/>
<comment type="caution">
    <text evidence="2">The sequence shown here is derived from an EMBL/GenBank/DDBJ whole genome shotgun (WGS) entry which is preliminary data.</text>
</comment>
<dbReference type="Gene3D" id="3.40.50.12780">
    <property type="entry name" value="N-terminal domain of ligase-like"/>
    <property type="match status" value="1"/>
</dbReference>
<dbReference type="AlphaFoldDB" id="A0A430QUH0"/>
<gene>
    <name evidence="2" type="ORF">DC041_0013003</name>
</gene>
<dbReference type="SUPFAM" id="SSF56801">
    <property type="entry name" value="Acetyl-CoA synthetase-like"/>
    <property type="match status" value="1"/>
</dbReference>
<dbReference type="InterPro" id="IPR042099">
    <property type="entry name" value="ANL_N_sf"/>
</dbReference>
<keyword evidence="3" id="KW-1185">Reference proteome</keyword>
<evidence type="ECO:0000313" key="2">
    <source>
        <dbReference type="EMBL" id="RTG91328.1"/>
    </source>
</evidence>